<evidence type="ECO:0008006" key="2">
    <source>
        <dbReference type="Google" id="ProtNLM"/>
    </source>
</evidence>
<dbReference type="PROSITE" id="PS51257">
    <property type="entry name" value="PROKAR_LIPOPROTEIN"/>
    <property type="match status" value="1"/>
</dbReference>
<dbReference type="AlphaFoldDB" id="A0A445MZ49"/>
<reference evidence="1" key="1">
    <citation type="submission" date="2018-01" db="EMBL/GenBank/DDBJ databases">
        <authorList>
            <person name="Regsiter A."/>
            <person name="William W."/>
        </authorList>
    </citation>
    <scope>NUCLEOTIDE SEQUENCE</scope>
    <source>
        <strain evidence="1">TRIP AH-1</strain>
    </source>
</reference>
<dbReference type="EMBL" id="OJIN01000171">
    <property type="protein sequence ID" value="SPD74709.1"/>
    <property type="molecule type" value="Genomic_DNA"/>
</dbReference>
<accession>A0A445MZ49</accession>
<evidence type="ECO:0000313" key="1">
    <source>
        <dbReference type="EMBL" id="SPD74709.1"/>
    </source>
</evidence>
<name>A0A445MZ49_9BACT</name>
<protein>
    <recommendedName>
        <fullName evidence="2">Lipoprotein</fullName>
    </recommendedName>
</protein>
<gene>
    <name evidence="1" type="ORF">PITCH_A300012</name>
</gene>
<sequence length="222" mass="25554">MKYTCNFNNKFWIFLLLIFLSGCLDSTFSLGDWRLSNEKHKYVFLSIADQEQYEKDLNELKLKLKGREFDPPEISPLRLADLHEAGHKSIGKSPKFIVTGEDGASVTVSNYGYVFLQVSKELADNYDDIEWAWKMSIENNSKYEIHADLEYGLLDENGFILTTSKGFSNLKTINPNTKETFQSQETWRVKSNSTPHPIERVVKGDYGISLKYMITVIRKGDL</sequence>
<organism evidence="1">
    <name type="scientific">uncultured Desulfobacterium sp</name>
    <dbReference type="NCBI Taxonomy" id="201089"/>
    <lineage>
        <taxon>Bacteria</taxon>
        <taxon>Pseudomonadati</taxon>
        <taxon>Thermodesulfobacteriota</taxon>
        <taxon>Desulfobacteria</taxon>
        <taxon>Desulfobacterales</taxon>
        <taxon>Desulfobacteriaceae</taxon>
        <taxon>Desulfobacterium</taxon>
        <taxon>environmental samples</taxon>
    </lineage>
</organism>
<proteinExistence type="predicted"/>